<evidence type="ECO:0000256" key="2">
    <source>
        <dbReference type="ARBA" id="ARBA00022603"/>
    </source>
</evidence>
<reference evidence="5 6" key="1">
    <citation type="submission" date="2020-10" db="EMBL/GenBank/DDBJ databases">
        <title>Wide distribution of Phycisphaera-like planctomycetes from WD2101 soil group in peatlands and genome analysis of the first cultivated representative.</title>
        <authorList>
            <person name="Dedysh S.N."/>
            <person name="Beletsky A.V."/>
            <person name="Ivanova A."/>
            <person name="Kulichevskaya I.S."/>
            <person name="Suzina N.E."/>
            <person name="Philippov D.A."/>
            <person name="Rakitin A.L."/>
            <person name="Mardanov A.V."/>
            <person name="Ravin N.V."/>
        </authorList>
    </citation>
    <scope>NUCLEOTIDE SEQUENCE [LARGE SCALE GENOMIC DNA]</scope>
    <source>
        <strain evidence="5 6">M1803</strain>
    </source>
</reference>
<dbReference type="RefSeq" id="WP_206295118.1">
    <property type="nucleotide sequence ID" value="NZ_CP063458.1"/>
</dbReference>
<organism evidence="5 6">
    <name type="scientific">Humisphaera borealis</name>
    <dbReference type="NCBI Taxonomy" id="2807512"/>
    <lineage>
        <taxon>Bacteria</taxon>
        <taxon>Pseudomonadati</taxon>
        <taxon>Planctomycetota</taxon>
        <taxon>Phycisphaerae</taxon>
        <taxon>Tepidisphaerales</taxon>
        <taxon>Tepidisphaeraceae</taxon>
        <taxon>Humisphaera</taxon>
    </lineage>
</organism>
<dbReference type="InterPro" id="IPR029063">
    <property type="entry name" value="SAM-dependent_MTases_sf"/>
</dbReference>
<dbReference type="KEGG" id="hbs:IPV69_10790"/>
<dbReference type="PANTHER" id="PTHR43591:SF24">
    <property type="entry name" value="2-METHOXY-6-POLYPRENYL-1,4-BENZOQUINOL METHYLASE, MITOCHONDRIAL"/>
    <property type="match status" value="1"/>
</dbReference>
<evidence type="ECO:0000313" key="5">
    <source>
        <dbReference type="EMBL" id="QOV91803.1"/>
    </source>
</evidence>
<dbReference type="GO" id="GO:0008168">
    <property type="term" value="F:methyltransferase activity"/>
    <property type="evidence" value="ECO:0007669"/>
    <property type="project" value="UniProtKB-KW"/>
</dbReference>
<keyword evidence="2 5" id="KW-0489">Methyltransferase</keyword>
<dbReference type="PROSITE" id="PS51608">
    <property type="entry name" value="SAM_MT_UBIE"/>
    <property type="match status" value="1"/>
</dbReference>
<dbReference type="AlphaFoldDB" id="A0A7M2X257"/>
<dbReference type="PROSITE" id="PS01184">
    <property type="entry name" value="UBIE_2"/>
    <property type="match status" value="1"/>
</dbReference>
<dbReference type="CDD" id="cd02440">
    <property type="entry name" value="AdoMet_MTases"/>
    <property type="match status" value="1"/>
</dbReference>
<keyword evidence="4" id="KW-0949">S-adenosyl-L-methionine</keyword>
<keyword evidence="3" id="KW-0808">Transferase</keyword>
<evidence type="ECO:0000256" key="3">
    <source>
        <dbReference type="ARBA" id="ARBA00022679"/>
    </source>
</evidence>
<dbReference type="SUPFAM" id="SSF53335">
    <property type="entry name" value="S-adenosyl-L-methionine-dependent methyltransferases"/>
    <property type="match status" value="1"/>
</dbReference>
<keyword evidence="1" id="KW-0474">Menaquinone biosynthesis</keyword>
<dbReference type="PANTHER" id="PTHR43591">
    <property type="entry name" value="METHYLTRANSFERASE"/>
    <property type="match status" value="1"/>
</dbReference>
<protein>
    <submittedName>
        <fullName evidence="5">Class I SAM-dependent methyltransferase</fullName>
    </submittedName>
</protein>
<dbReference type="InterPro" id="IPR023576">
    <property type="entry name" value="UbiE/COQ5_MeTrFase_CS"/>
</dbReference>
<gene>
    <name evidence="5" type="ORF">IPV69_10790</name>
</gene>
<dbReference type="Proteomes" id="UP000593765">
    <property type="component" value="Chromosome"/>
</dbReference>
<dbReference type="Pfam" id="PF01209">
    <property type="entry name" value="Ubie_methyltran"/>
    <property type="match status" value="1"/>
</dbReference>
<dbReference type="GO" id="GO:0032259">
    <property type="term" value="P:methylation"/>
    <property type="evidence" value="ECO:0007669"/>
    <property type="project" value="UniProtKB-KW"/>
</dbReference>
<name>A0A7M2X257_9BACT</name>
<evidence type="ECO:0000313" key="6">
    <source>
        <dbReference type="Proteomes" id="UP000593765"/>
    </source>
</evidence>
<dbReference type="Gene3D" id="3.40.50.150">
    <property type="entry name" value="Vaccinia Virus protein VP39"/>
    <property type="match status" value="1"/>
</dbReference>
<sequence>MSRLADNPPAIAPHPTLGRFFSKADQKREFVRRVFDGGAASYDRIERLMALGSGSWYRREALQVAGLVKGMRVIDVATGTGLVAREAATLAGDPGLVIGVDPSAGMISQAGKQLPIRLIRARAEHLPFSAGVFDFLSMGYALRHVGDLTATFREYRRVLKPGGIACVLELTRPENAIRRVLLRAYMKGLIPCLSRIATPEHENRAGTTLLWRYYWETIESCVEPATVLAAMQAAGFVNVTRRVRLGIFSDYVGHVPT</sequence>
<dbReference type="InterPro" id="IPR004033">
    <property type="entry name" value="UbiE/COQ5_MeTrFase"/>
</dbReference>
<proteinExistence type="predicted"/>
<keyword evidence="6" id="KW-1185">Reference proteome</keyword>
<accession>A0A7M2X257</accession>
<evidence type="ECO:0000256" key="4">
    <source>
        <dbReference type="ARBA" id="ARBA00022691"/>
    </source>
</evidence>
<evidence type="ECO:0000256" key="1">
    <source>
        <dbReference type="ARBA" id="ARBA00022428"/>
    </source>
</evidence>
<dbReference type="GO" id="GO:0009234">
    <property type="term" value="P:menaquinone biosynthetic process"/>
    <property type="evidence" value="ECO:0007669"/>
    <property type="project" value="UniProtKB-KW"/>
</dbReference>
<dbReference type="EMBL" id="CP063458">
    <property type="protein sequence ID" value="QOV91803.1"/>
    <property type="molecule type" value="Genomic_DNA"/>
</dbReference>